<evidence type="ECO:0000256" key="1">
    <source>
        <dbReference type="SAM" id="SignalP"/>
    </source>
</evidence>
<protein>
    <submittedName>
        <fullName evidence="2">Uncharacterized protein</fullName>
    </submittedName>
</protein>
<dbReference type="SUPFAM" id="SSF50346">
    <property type="entry name" value="PRC-barrel domain"/>
    <property type="match status" value="1"/>
</dbReference>
<organism evidence="2 3">
    <name type="scientific">Marinibaculum pumilum</name>
    <dbReference type="NCBI Taxonomy" id="1766165"/>
    <lineage>
        <taxon>Bacteria</taxon>
        <taxon>Pseudomonadati</taxon>
        <taxon>Pseudomonadota</taxon>
        <taxon>Alphaproteobacteria</taxon>
        <taxon>Rhodospirillales</taxon>
        <taxon>Rhodospirillaceae</taxon>
        <taxon>Marinibaculum</taxon>
    </lineage>
</organism>
<keyword evidence="1" id="KW-0732">Signal</keyword>
<feature type="chain" id="PRO_5047224324" evidence="1">
    <location>
        <begin position="23"/>
        <end position="176"/>
    </location>
</feature>
<proteinExistence type="predicted"/>
<dbReference type="Proteomes" id="UP001595528">
    <property type="component" value="Unassembled WGS sequence"/>
</dbReference>
<gene>
    <name evidence="2" type="ORF">ACFOGJ_10260</name>
</gene>
<comment type="caution">
    <text evidence="2">The sequence shown here is derived from an EMBL/GenBank/DDBJ whole genome shotgun (WGS) entry which is preliminary data.</text>
</comment>
<reference evidence="3" key="1">
    <citation type="journal article" date="2019" name="Int. J. Syst. Evol. Microbiol.">
        <title>The Global Catalogue of Microorganisms (GCM) 10K type strain sequencing project: providing services to taxonomists for standard genome sequencing and annotation.</title>
        <authorList>
            <consortium name="The Broad Institute Genomics Platform"/>
            <consortium name="The Broad Institute Genome Sequencing Center for Infectious Disease"/>
            <person name="Wu L."/>
            <person name="Ma J."/>
        </authorList>
    </citation>
    <scope>NUCLEOTIDE SEQUENCE [LARGE SCALE GENOMIC DNA]</scope>
    <source>
        <strain evidence="3">KCTC 42964</strain>
    </source>
</reference>
<evidence type="ECO:0000313" key="3">
    <source>
        <dbReference type="Proteomes" id="UP001595528"/>
    </source>
</evidence>
<dbReference type="EMBL" id="JBHRTR010000024">
    <property type="protein sequence ID" value="MFC3227616.1"/>
    <property type="molecule type" value="Genomic_DNA"/>
</dbReference>
<sequence>MNRKQIGTAAGGAILAVGLALGAITAADGMAGGEAAPEGSIDALVLMNDRVVGMDDSAFGYVINAYEPGEAGQAYLIVDRGIAYGRTGRFVPVPQSSFAVVDAGTIMVAADAEAFAAAPAFGEAEINDRARWPETTGRYWADRPAHRKEPLWISQAVRTGTTDLSIQASGYLPADT</sequence>
<accession>A0ABV7KZS3</accession>
<dbReference type="InterPro" id="IPR011033">
    <property type="entry name" value="PRC_barrel-like_sf"/>
</dbReference>
<keyword evidence="3" id="KW-1185">Reference proteome</keyword>
<dbReference type="RefSeq" id="WP_379899926.1">
    <property type="nucleotide sequence ID" value="NZ_JBHRTR010000024.1"/>
</dbReference>
<evidence type="ECO:0000313" key="2">
    <source>
        <dbReference type="EMBL" id="MFC3227616.1"/>
    </source>
</evidence>
<name>A0ABV7KZS3_9PROT</name>
<feature type="signal peptide" evidence="1">
    <location>
        <begin position="1"/>
        <end position="22"/>
    </location>
</feature>